<evidence type="ECO:0000313" key="2">
    <source>
        <dbReference type="EMBL" id="SCL65436.1"/>
    </source>
</evidence>
<organism evidence="2 3">
    <name type="scientific">Micromonospora eburnea</name>
    <dbReference type="NCBI Taxonomy" id="227316"/>
    <lineage>
        <taxon>Bacteria</taxon>
        <taxon>Bacillati</taxon>
        <taxon>Actinomycetota</taxon>
        <taxon>Actinomycetes</taxon>
        <taxon>Micromonosporales</taxon>
        <taxon>Micromonosporaceae</taxon>
        <taxon>Micromonospora</taxon>
    </lineage>
</organism>
<protein>
    <submittedName>
        <fullName evidence="2">Uncharacterized protein</fullName>
    </submittedName>
</protein>
<gene>
    <name evidence="2" type="ORF">GA0070604_5435</name>
</gene>
<proteinExistence type="predicted"/>
<reference evidence="3" key="1">
    <citation type="submission" date="2016-06" db="EMBL/GenBank/DDBJ databases">
        <authorList>
            <person name="Varghese N."/>
            <person name="Submissions Spin"/>
        </authorList>
    </citation>
    <scope>NUCLEOTIDE SEQUENCE [LARGE SCALE GENOMIC DNA]</scope>
    <source>
        <strain evidence="3">DSM 44814</strain>
    </source>
</reference>
<feature type="transmembrane region" description="Helical" evidence="1">
    <location>
        <begin position="78"/>
        <end position="101"/>
    </location>
</feature>
<keyword evidence="1" id="KW-0472">Membrane</keyword>
<sequence>MRSGAFRLFQPSVVRFFLVALFGEDGVMSAWNRWWGRLGAVLGGIVLSVFVPVAAWASTGTGELVVEAARRRRGGFGFLGLFCCLVVVGVVVLLVLLLMRLTRRRSGPPR</sequence>
<evidence type="ECO:0000256" key="1">
    <source>
        <dbReference type="SAM" id="Phobius"/>
    </source>
</evidence>
<accession>A0A1C6VGH3</accession>
<dbReference type="AlphaFoldDB" id="A0A1C6VGH3"/>
<keyword evidence="3" id="KW-1185">Reference proteome</keyword>
<name>A0A1C6VGH3_9ACTN</name>
<dbReference type="Proteomes" id="UP000199696">
    <property type="component" value="Unassembled WGS sequence"/>
</dbReference>
<keyword evidence="1" id="KW-0812">Transmembrane</keyword>
<keyword evidence="1" id="KW-1133">Transmembrane helix</keyword>
<feature type="transmembrane region" description="Helical" evidence="1">
    <location>
        <begin position="38"/>
        <end position="58"/>
    </location>
</feature>
<dbReference type="EMBL" id="FMHY01000002">
    <property type="protein sequence ID" value="SCL65436.1"/>
    <property type="molecule type" value="Genomic_DNA"/>
</dbReference>
<evidence type="ECO:0000313" key="3">
    <source>
        <dbReference type="Proteomes" id="UP000199696"/>
    </source>
</evidence>